<dbReference type="Gene3D" id="1.10.555.10">
    <property type="entry name" value="Rho GTPase activation protein"/>
    <property type="match status" value="1"/>
</dbReference>
<dbReference type="PROSITE" id="PS50238">
    <property type="entry name" value="RHOGAP"/>
    <property type="match status" value="1"/>
</dbReference>
<dbReference type="SUPFAM" id="SSF48350">
    <property type="entry name" value="GTPase activation domain, GAP"/>
    <property type="match status" value="1"/>
</dbReference>
<evidence type="ECO:0000313" key="4">
    <source>
        <dbReference type="EMBL" id="UMM11579.1"/>
    </source>
</evidence>
<dbReference type="SMART" id="SM00324">
    <property type="entry name" value="RhoGAP"/>
    <property type="match status" value="1"/>
</dbReference>
<dbReference type="InterPro" id="IPR008936">
    <property type="entry name" value="Rho_GTPase_activation_prot"/>
</dbReference>
<feature type="region of interest" description="Disordered" evidence="2">
    <location>
        <begin position="183"/>
        <end position="278"/>
    </location>
</feature>
<feature type="compositionally biased region" description="Basic and acidic residues" evidence="2">
    <location>
        <begin position="211"/>
        <end position="237"/>
    </location>
</feature>
<keyword evidence="1" id="KW-0343">GTPase activation</keyword>
<evidence type="ECO:0000259" key="3">
    <source>
        <dbReference type="PROSITE" id="PS50238"/>
    </source>
</evidence>
<dbReference type="FunFam" id="1.10.555.10:FF:000083">
    <property type="entry name" value="Rho GTPase Activating protein"/>
    <property type="match status" value="1"/>
</dbReference>
<organism evidence="4 5">
    <name type="scientific">Caenorhabditis briggsae</name>
    <dbReference type="NCBI Taxonomy" id="6238"/>
    <lineage>
        <taxon>Eukaryota</taxon>
        <taxon>Metazoa</taxon>
        <taxon>Ecdysozoa</taxon>
        <taxon>Nematoda</taxon>
        <taxon>Chromadorea</taxon>
        <taxon>Rhabditida</taxon>
        <taxon>Rhabditina</taxon>
        <taxon>Rhabditomorpha</taxon>
        <taxon>Rhabditoidea</taxon>
        <taxon>Rhabditidae</taxon>
        <taxon>Peloderinae</taxon>
        <taxon>Caenorhabditis</taxon>
    </lineage>
</organism>
<sequence>MSTASRTPSPSSLSACGVSTSTATGNISSPRSKTSVASSTRSDSDVVVVPEHKPSSSFSIGRLLFRKGSSAKREKQSHHQSSTSPVSDSVDSGKDDETGRSPVTSRPGSPNPGGEKSPQMSTTRKLAGFASRSIRKSQWRLFKHRTFFGSQRSSMKNKNQLQLPRLTLRHPSIDSSAMPLQLDVDENPMGESGGGGARDDFLQIRRSTQRRWTDSDTQGRLRDSRDSSDFNDSHDTLDVAGTSTHGVADSSSSSHHHHNYSMTAPVSPNVPLSASSSHSEGWKYSSQKLLWKLKPKYAYSHASSTSSSTDSAWKSLDSMTWRSVDGAEVILRGARLENLSEIERSALQLLAAQRLTKMLPGLNLGKPKDPLSALRQKRQKLVKSNRTPTVADVQRRASGTPMPEEKRVFGVSLAMCMMNEKRLDQESRCRSLDDSTVILLNKSKAKPTKSEPEMVGQTMPEDRKWLYPSTQNLYPTSTSNPSSPSPLIGSAPPTCSILPSANLLSAEPVEPQQVTGRFLKKQRPASASFSCSLDANIDDVDPHALQVPKIVENCTQYLMTYGLTQVGLFRVAGNTKRCRQLRNALEKVGGGAVINDNMVENTTSHDVATLLKEYFRDLPQSLLPAEHYSAYIGAAKFNIDERIEAIRLLFALLVSPNLDTLFVLLKFLHEVSCNSQDKHNAAGDLLPGNKMDARNLATIFAPSILRVDHDKLQETLAENESQVTIVETMISNVEEIFKIPKELQCKIYTKLRETEPDRLDKILNHLSKMDSHESHPGALLSPFPATLEEDSPRHHRHCDHSHIGRQSPLARELTTNGKVKVQSQRSGSWPFSLTKTQTSPSRPEAQHFFPDDSQDGQGPSQECTSTSALGTKSASTTPAPGRKAEFNLKAADDSGRDSEFCSDEITFGTVSQPETSRDRVDTLSAACNSGPSSNSSKKTPMMASLQGATTSKSVDARSPSRERVDIRTAARSSAAAARRRLRNVVRAFRFTSMTRSTPDIAQSS</sequence>
<proteinExistence type="predicted"/>
<accession>A0AAE9E3J1</accession>
<dbReference type="Pfam" id="PF00620">
    <property type="entry name" value="RhoGAP"/>
    <property type="match status" value="1"/>
</dbReference>
<feature type="compositionally biased region" description="Polar residues" evidence="2">
    <location>
        <begin position="855"/>
        <end position="878"/>
    </location>
</feature>
<dbReference type="PANTHER" id="PTHR12635:SF7">
    <property type="entry name" value="RHO GTPASE ACTIVATING PROTEIN 6-RELATED"/>
    <property type="match status" value="1"/>
</dbReference>
<dbReference type="GO" id="GO:0007165">
    <property type="term" value="P:signal transduction"/>
    <property type="evidence" value="ECO:0007669"/>
    <property type="project" value="InterPro"/>
</dbReference>
<reference evidence="4 5" key="1">
    <citation type="submission" date="2022-04" db="EMBL/GenBank/DDBJ databases">
        <title>Chromosome-level reference genomes for two strains of Caenorhabditis briggsae: an improved platform for comparative genomics.</title>
        <authorList>
            <person name="Stevens L."/>
            <person name="Andersen E."/>
        </authorList>
    </citation>
    <scope>NUCLEOTIDE SEQUENCE [LARGE SCALE GENOMIC DNA]</scope>
    <source>
        <strain evidence="4">VX34</strain>
        <tissue evidence="4">Whole-organism</tissue>
    </source>
</reference>
<dbReference type="EMBL" id="CP092620">
    <property type="protein sequence ID" value="UMM11579.1"/>
    <property type="molecule type" value="Genomic_DNA"/>
</dbReference>
<evidence type="ECO:0000256" key="1">
    <source>
        <dbReference type="ARBA" id="ARBA00022468"/>
    </source>
</evidence>
<dbReference type="PANTHER" id="PTHR12635">
    <property type="entry name" value="RHO-GTPASE-ACTIVATING PROTEIN 6 FAMILY MEMBER"/>
    <property type="match status" value="1"/>
</dbReference>
<feature type="compositionally biased region" description="Low complexity" evidence="2">
    <location>
        <begin position="79"/>
        <end position="90"/>
    </location>
</feature>
<feature type="region of interest" description="Disordered" evidence="2">
    <location>
        <begin position="383"/>
        <end position="402"/>
    </location>
</feature>
<dbReference type="GO" id="GO:0005096">
    <property type="term" value="F:GTPase activator activity"/>
    <property type="evidence" value="ECO:0007669"/>
    <property type="project" value="UniProtKB-KW"/>
</dbReference>
<dbReference type="AlphaFoldDB" id="A0AAE9E3J1"/>
<evidence type="ECO:0000313" key="5">
    <source>
        <dbReference type="Proteomes" id="UP000829354"/>
    </source>
</evidence>
<evidence type="ECO:0000256" key="2">
    <source>
        <dbReference type="SAM" id="MobiDB-lite"/>
    </source>
</evidence>
<name>A0AAE9E3J1_CAEBR</name>
<dbReference type="InterPro" id="IPR037863">
    <property type="entry name" value="RHOGAP6/36"/>
</dbReference>
<feature type="region of interest" description="Disordered" evidence="2">
    <location>
        <begin position="905"/>
        <end position="978"/>
    </location>
</feature>
<gene>
    <name evidence="4" type="ORF">L5515_000792</name>
</gene>
<keyword evidence="5" id="KW-1185">Reference proteome</keyword>
<feature type="compositionally biased region" description="Low complexity" evidence="2">
    <location>
        <begin position="31"/>
        <end position="49"/>
    </location>
</feature>
<feature type="compositionally biased region" description="Polar residues" evidence="2">
    <location>
        <begin position="813"/>
        <end position="841"/>
    </location>
</feature>
<dbReference type="Proteomes" id="UP000829354">
    <property type="component" value="Chromosome I"/>
</dbReference>
<feature type="compositionally biased region" description="Polar residues" evidence="2">
    <location>
        <begin position="260"/>
        <end position="278"/>
    </location>
</feature>
<dbReference type="InterPro" id="IPR000198">
    <property type="entry name" value="RhoGAP_dom"/>
</dbReference>
<feature type="region of interest" description="Disordered" evidence="2">
    <location>
        <begin position="1"/>
        <end position="130"/>
    </location>
</feature>
<feature type="domain" description="Rho-GAP" evidence="3">
    <location>
        <begin position="531"/>
        <end position="737"/>
    </location>
</feature>
<feature type="compositionally biased region" description="Basic and acidic residues" evidence="2">
    <location>
        <begin position="954"/>
        <end position="968"/>
    </location>
</feature>
<feature type="region of interest" description="Disordered" evidence="2">
    <location>
        <begin position="769"/>
        <end position="884"/>
    </location>
</feature>
<feature type="compositionally biased region" description="Polar residues" evidence="2">
    <location>
        <begin position="1"/>
        <end position="30"/>
    </location>
</feature>
<feature type="compositionally biased region" description="Polar residues" evidence="2">
    <location>
        <begin position="925"/>
        <end position="938"/>
    </location>
</feature>
<protein>
    <recommendedName>
        <fullName evidence="3">Rho-GAP domain-containing protein</fullName>
    </recommendedName>
</protein>